<evidence type="ECO:0000313" key="2">
    <source>
        <dbReference type="Proteomes" id="UP000054359"/>
    </source>
</evidence>
<gene>
    <name evidence="1" type="ORF">X975_23805</name>
</gene>
<dbReference type="OrthoDB" id="10063284at2759"/>
<name>A0A087TF84_STEMI</name>
<evidence type="ECO:0000313" key="1">
    <source>
        <dbReference type="EMBL" id="KFM63773.1"/>
    </source>
</evidence>
<reference evidence="1 2" key="1">
    <citation type="submission" date="2013-11" db="EMBL/GenBank/DDBJ databases">
        <title>Genome sequencing of Stegodyphus mimosarum.</title>
        <authorList>
            <person name="Bechsgaard J."/>
        </authorList>
    </citation>
    <scope>NUCLEOTIDE SEQUENCE [LARGE SCALE GENOMIC DNA]</scope>
</reference>
<accession>A0A087TF84</accession>
<dbReference type="EMBL" id="KK114957">
    <property type="protein sequence ID" value="KFM63773.1"/>
    <property type="molecule type" value="Genomic_DNA"/>
</dbReference>
<evidence type="ECO:0008006" key="3">
    <source>
        <dbReference type="Google" id="ProtNLM"/>
    </source>
</evidence>
<protein>
    <recommendedName>
        <fullName evidence="3">TTF-type domain-containing protein</fullName>
    </recommendedName>
</protein>
<organism evidence="1 2">
    <name type="scientific">Stegodyphus mimosarum</name>
    <name type="common">African social velvet spider</name>
    <dbReference type="NCBI Taxonomy" id="407821"/>
    <lineage>
        <taxon>Eukaryota</taxon>
        <taxon>Metazoa</taxon>
        <taxon>Ecdysozoa</taxon>
        <taxon>Arthropoda</taxon>
        <taxon>Chelicerata</taxon>
        <taxon>Arachnida</taxon>
        <taxon>Araneae</taxon>
        <taxon>Araneomorphae</taxon>
        <taxon>Entelegynae</taxon>
        <taxon>Eresoidea</taxon>
        <taxon>Eresidae</taxon>
        <taxon>Stegodyphus</taxon>
    </lineage>
</organism>
<proteinExistence type="predicted"/>
<feature type="non-terminal residue" evidence="1">
    <location>
        <position position="101"/>
    </location>
</feature>
<dbReference type="AlphaFoldDB" id="A0A087TF84"/>
<sequence length="101" mass="11763">MLFKKELRNGEVVDHEWLIYSPSQRNVCCFVCKLFSSTSSTFNSSEFNAWKQANMATSQHENSPEHRKCMMSYHSLLQISSRVNSQLSYSSKMNVKEVCRE</sequence>
<dbReference type="Proteomes" id="UP000054359">
    <property type="component" value="Unassembled WGS sequence"/>
</dbReference>
<keyword evidence="2" id="KW-1185">Reference proteome</keyword>